<evidence type="ECO:0000256" key="1">
    <source>
        <dbReference type="SAM" id="MobiDB-lite"/>
    </source>
</evidence>
<gene>
    <name evidence="3" type="ORF">HNR70_002513</name>
</gene>
<dbReference type="AlphaFoldDB" id="A0A841AHD8"/>
<dbReference type="Gene3D" id="2.160.20.120">
    <property type="match status" value="1"/>
</dbReference>
<organism evidence="3 4">
    <name type="scientific">Brachybacterium aquaticum</name>
    <dbReference type="NCBI Taxonomy" id="1432564"/>
    <lineage>
        <taxon>Bacteria</taxon>
        <taxon>Bacillati</taxon>
        <taxon>Actinomycetota</taxon>
        <taxon>Actinomycetes</taxon>
        <taxon>Micrococcales</taxon>
        <taxon>Dermabacteraceae</taxon>
        <taxon>Brachybacterium</taxon>
    </lineage>
</organism>
<proteinExistence type="predicted"/>
<feature type="domain" description="DUF4097" evidence="2">
    <location>
        <begin position="143"/>
        <end position="269"/>
    </location>
</feature>
<dbReference type="Pfam" id="PF13349">
    <property type="entry name" value="DUF4097"/>
    <property type="match status" value="1"/>
</dbReference>
<evidence type="ECO:0000313" key="4">
    <source>
        <dbReference type="Proteomes" id="UP000588158"/>
    </source>
</evidence>
<keyword evidence="4" id="KW-1185">Reference proteome</keyword>
<evidence type="ECO:0000313" key="3">
    <source>
        <dbReference type="EMBL" id="MBB5832700.1"/>
    </source>
</evidence>
<reference evidence="3 4" key="1">
    <citation type="submission" date="2020-08" db="EMBL/GenBank/DDBJ databases">
        <title>Sequencing the genomes of 1000 actinobacteria strains.</title>
        <authorList>
            <person name="Klenk H.-P."/>
        </authorList>
    </citation>
    <scope>NUCLEOTIDE SEQUENCE [LARGE SCALE GENOMIC DNA]</scope>
    <source>
        <strain evidence="3 4">DSM 28796</strain>
    </source>
</reference>
<comment type="caution">
    <text evidence="3">The sequence shown here is derived from an EMBL/GenBank/DDBJ whole genome shotgun (WGS) entry which is preliminary data.</text>
</comment>
<protein>
    <recommendedName>
        <fullName evidence="2">DUF4097 domain-containing protein</fullName>
    </recommendedName>
</protein>
<feature type="region of interest" description="Disordered" evidence="1">
    <location>
        <begin position="1"/>
        <end position="21"/>
    </location>
</feature>
<dbReference type="EMBL" id="JACHLZ010000001">
    <property type="protein sequence ID" value="MBB5832700.1"/>
    <property type="molecule type" value="Genomic_DNA"/>
</dbReference>
<dbReference type="RefSeq" id="WP_184325980.1">
    <property type="nucleotide sequence ID" value="NZ_JACHLZ010000001.1"/>
</dbReference>
<evidence type="ECO:0000259" key="2">
    <source>
        <dbReference type="Pfam" id="PF13349"/>
    </source>
</evidence>
<sequence>MTSPHTPPTGSPDPEPTPDPIRHEFIAAGSIDANIQNLRGTITVRAEHGTRVGVELIPRGEAGAQLATRMRVRFDAERLTVDAPADEAHRVGVGLGDLFSVRGRGGSLPFTDRLAESFRSAVRGVEGLLGGLEIRVVLPAGSRVVVSDGVGDLEITGSLARLEARTGTGDLHVRNAAEESTRLTTGTGDVTLGEATGQVHATTGTGDLRLDRLEGTATLSAGVGGVTVREARSGSLTARSGLGDVELRVAAGTAVHLDLATGLGEQDVRLTPADGAGAAERTLEVHARSGKGDLRVLRAGAAAAAS</sequence>
<feature type="compositionally biased region" description="Pro residues" evidence="1">
    <location>
        <begin position="1"/>
        <end position="19"/>
    </location>
</feature>
<dbReference type="InterPro" id="IPR025164">
    <property type="entry name" value="Toastrack_DUF4097"/>
</dbReference>
<name>A0A841AHD8_9MICO</name>
<dbReference type="Proteomes" id="UP000588158">
    <property type="component" value="Unassembled WGS sequence"/>
</dbReference>
<accession>A0A841AHD8</accession>